<feature type="region of interest" description="Disordered" evidence="5">
    <location>
        <begin position="158"/>
        <end position="199"/>
    </location>
</feature>
<protein>
    <submittedName>
        <fullName evidence="8">Uncharacterized protein</fullName>
    </submittedName>
</protein>
<dbReference type="OrthoDB" id="4941495at2759"/>
<dbReference type="InParanoid" id="E9EHB6"/>
<dbReference type="HOGENOM" id="CLU_836988_0_0_1"/>
<comment type="subcellular location">
    <subcellularLocation>
        <location evidence="1">Membrane</location>
        <topology evidence="1">Single-pass membrane protein</topology>
    </subcellularLocation>
</comment>
<dbReference type="GO" id="GO:0016020">
    <property type="term" value="C:membrane"/>
    <property type="evidence" value="ECO:0007669"/>
    <property type="project" value="UniProtKB-SubCell"/>
</dbReference>
<feature type="chain" id="PRO_5003238512" evidence="7">
    <location>
        <begin position="19"/>
        <end position="340"/>
    </location>
</feature>
<keyword evidence="9" id="KW-1185">Reference proteome</keyword>
<reference evidence="8 9" key="1">
    <citation type="journal article" date="2011" name="PLoS Genet.">
        <title>Genome sequencing and comparative transcriptomics of the model entomopathogenic fungi Metarhizium anisopliae and M. acridum.</title>
        <authorList>
            <person name="Gao Q."/>
            <person name="Jin K."/>
            <person name="Ying S.H."/>
            <person name="Zhang Y."/>
            <person name="Xiao G."/>
            <person name="Shang Y."/>
            <person name="Duan Z."/>
            <person name="Hu X."/>
            <person name="Xie X.Q."/>
            <person name="Zhou G."/>
            <person name="Peng G."/>
            <person name="Luo Z."/>
            <person name="Huang W."/>
            <person name="Wang B."/>
            <person name="Fang W."/>
            <person name="Wang S."/>
            <person name="Zhong Y."/>
            <person name="Ma L.J."/>
            <person name="St Leger R.J."/>
            <person name="Zhao G.P."/>
            <person name="Pei Y."/>
            <person name="Feng M.G."/>
            <person name="Xia Y."/>
            <person name="Wang C."/>
        </authorList>
    </citation>
    <scope>NUCLEOTIDE SEQUENCE [LARGE SCALE GENOMIC DNA]</scope>
    <source>
        <strain evidence="8 9">CQMa 102</strain>
    </source>
</reference>
<keyword evidence="7" id="KW-0732">Signal</keyword>
<evidence type="ECO:0000256" key="5">
    <source>
        <dbReference type="SAM" id="MobiDB-lite"/>
    </source>
</evidence>
<dbReference type="AlphaFoldDB" id="E9EHB6"/>
<dbReference type="InterPro" id="IPR051694">
    <property type="entry name" value="Immunoregulatory_rcpt-like"/>
</dbReference>
<accession>E9EHB6</accession>
<dbReference type="PANTHER" id="PTHR15549">
    <property type="entry name" value="PAIRED IMMUNOGLOBULIN-LIKE TYPE 2 RECEPTOR"/>
    <property type="match status" value="1"/>
</dbReference>
<dbReference type="EMBL" id="GL698611">
    <property type="protein sequence ID" value="EFY84674.1"/>
    <property type="molecule type" value="Genomic_DNA"/>
</dbReference>
<evidence type="ECO:0000256" key="2">
    <source>
        <dbReference type="ARBA" id="ARBA00022692"/>
    </source>
</evidence>
<evidence type="ECO:0000256" key="1">
    <source>
        <dbReference type="ARBA" id="ARBA00004167"/>
    </source>
</evidence>
<feature type="transmembrane region" description="Helical" evidence="6">
    <location>
        <begin position="207"/>
        <end position="231"/>
    </location>
</feature>
<keyword evidence="4 6" id="KW-0472">Membrane</keyword>
<evidence type="ECO:0000256" key="7">
    <source>
        <dbReference type="SAM" id="SignalP"/>
    </source>
</evidence>
<dbReference type="Proteomes" id="UP000002499">
    <property type="component" value="Unassembled WGS sequence"/>
</dbReference>
<evidence type="ECO:0000256" key="3">
    <source>
        <dbReference type="ARBA" id="ARBA00022989"/>
    </source>
</evidence>
<keyword evidence="2 6" id="KW-0812">Transmembrane</keyword>
<organism evidence="9">
    <name type="scientific">Metarhizium acridum (strain CQMa 102)</name>
    <dbReference type="NCBI Taxonomy" id="655827"/>
    <lineage>
        <taxon>Eukaryota</taxon>
        <taxon>Fungi</taxon>
        <taxon>Dikarya</taxon>
        <taxon>Ascomycota</taxon>
        <taxon>Pezizomycotina</taxon>
        <taxon>Sordariomycetes</taxon>
        <taxon>Hypocreomycetidae</taxon>
        <taxon>Hypocreales</taxon>
        <taxon>Clavicipitaceae</taxon>
        <taxon>Metarhizium</taxon>
    </lineage>
</organism>
<evidence type="ECO:0000256" key="4">
    <source>
        <dbReference type="ARBA" id="ARBA00023136"/>
    </source>
</evidence>
<gene>
    <name evidence="8" type="ORF">MAC_09264</name>
</gene>
<evidence type="ECO:0000256" key="6">
    <source>
        <dbReference type="SAM" id="Phobius"/>
    </source>
</evidence>
<feature type="signal peptide" evidence="7">
    <location>
        <begin position="1"/>
        <end position="18"/>
    </location>
</feature>
<dbReference type="GeneID" id="19253575"/>
<keyword evidence="3 6" id="KW-1133">Transmembrane helix</keyword>
<evidence type="ECO:0000313" key="9">
    <source>
        <dbReference type="Proteomes" id="UP000002499"/>
    </source>
</evidence>
<proteinExistence type="predicted"/>
<sequence length="340" mass="33995">MLLIPAALAFALSQAAVAARLGLAPTPTDKQAFAAVFPRQTGLGLDGSPECSSVLRNLVDVPTPPPDLSSYMQQAATRTNAGGISFPDSLTSKASRYQTQVSSWCSEKRDVLTRCTELSALQSQYSDVCQTTGNDAAVTGLNGGTDSGTIVLKNGGGGGGGGGAGSAGGSEGGGGVGGGGGGGEAATGAGGDGGGGSSGGSSISGGAIAGIVIGVLALLGILAGIAAFVIWRARRKPTVTDQMDMARQQQMSAPQTPPSGMIHQPGQAYAKDSPAYSEDSYQTFPHEQQGHEMPHSGAKPPAELMGSTEAPPVELGSNSEPVYEMLADYRPKKGAVANAR</sequence>
<feature type="region of interest" description="Disordered" evidence="5">
    <location>
        <begin position="267"/>
        <end position="317"/>
    </location>
</feature>
<dbReference type="KEGG" id="maw:19253575"/>
<dbReference type="eggNOG" id="ENOG502RQQS">
    <property type="taxonomic scope" value="Eukaryota"/>
</dbReference>
<name>E9EHB6_METAQ</name>
<dbReference type="GO" id="GO:0071944">
    <property type="term" value="C:cell periphery"/>
    <property type="evidence" value="ECO:0007669"/>
    <property type="project" value="UniProtKB-ARBA"/>
</dbReference>
<evidence type="ECO:0000313" key="8">
    <source>
        <dbReference type="EMBL" id="EFY84674.1"/>
    </source>
</evidence>